<dbReference type="PANTHER" id="PTHR24161">
    <property type="entry name" value="ANK_REP_REGION DOMAIN-CONTAINING PROTEIN-RELATED"/>
    <property type="match status" value="1"/>
</dbReference>
<dbReference type="Pfam" id="PF12796">
    <property type="entry name" value="Ank_2"/>
    <property type="match status" value="1"/>
</dbReference>
<evidence type="ECO:0000256" key="2">
    <source>
        <dbReference type="ARBA" id="ARBA00023043"/>
    </source>
</evidence>
<dbReference type="Proteomes" id="UP000515908">
    <property type="component" value="Chromosome 27"/>
</dbReference>
<dbReference type="Gene3D" id="1.25.40.20">
    <property type="entry name" value="Ankyrin repeat-containing domain"/>
    <property type="match status" value="2"/>
</dbReference>
<evidence type="ECO:0000313" key="5">
    <source>
        <dbReference type="Proteomes" id="UP000515908"/>
    </source>
</evidence>
<sequence length="515" mass="59246">MQYFLERQLAMDVYLPGTPYDPLKNSKLPFQNFLGYNPKTDSIFRAGNTNTNLNNNLNEEQSEMLLKQREMTAEKTAHPSNFMEACVYNNLQAAMLFLAQNNFELNDENRNLYHFDKNNSSPLLLACSAGHLSIVKLLLDLDKRIHQNNKNRNENENNNHYANKFQLNLNYANSLGYTPIHCALFSGKMEIVYEILKHNSISTNNVVNLNMETLQGYDAAFVAVQHGLLEALLLFVEDAVTDGIVYLKNNNNNHNNNNDEQQKGTKRGFYHFSFLPPTINNEALQADKELYKSVFDVETARSPIPINPRTGAPYFLLLNHKTDVEEHTLLHWAAYRNDYNTILYLYYYWNYDLFALDVHKRTPLIWAAREGHAETVEIILLLLREAQDEETPVSAMEKVNFIDVHGFTALDYAQRRFHREVTEVISELMIFLEHREKSREERLLFLDTGKRGRVCRSVRGRGTTTTPVGWALHLWHSAVDPVRRLSSPPRGVGTAERSLGPTASLLSASQRSFRL</sequence>
<dbReference type="InterPro" id="IPR036770">
    <property type="entry name" value="Ankyrin_rpt-contain_sf"/>
</dbReference>
<dbReference type="Pfam" id="PF00023">
    <property type="entry name" value="Ank"/>
    <property type="match status" value="1"/>
</dbReference>
<dbReference type="VEuPathDB" id="TriTrypDB:ADEAN_001022100"/>
<evidence type="ECO:0000256" key="1">
    <source>
        <dbReference type="ARBA" id="ARBA00022737"/>
    </source>
</evidence>
<evidence type="ECO:0000313" key="4">
    <source>
        <dbReference type="EMBL" id="CAD2222674.1"/>
    </source>
</evidence>
<dbReference type="PROSITE" id="PS50297">
    <property type="entry name" value="ANK_REP_REGION"/>
    <property type="match status" value="1"/>
</dbReference>
<dbReference type="SUPFAM" id="SSF48403">
    <property type="entry name" value="Ankyrin repeat"/>
    <property type="match status" value="1"/>
</dbReference>
<keyword evidence="1" id="KW-0677">Repeat</keyword>
<proteinExistence type="predicted"/>
<evidence type="ECO:0000256" key="3">
    <source>
        <dbReference type="PROSITE-ProRule" id="PRU00023"/>
    </source>
</evidence>
<accession>A0A7G2CUP8</accession>
<keyword evidence="5" id="KW-1185">Reference proteome</keyword>
<dbReference type="PANTHER" id="PTHR24161:SF89">
    <property type="entry name" value="ANKYRIN REPEAT PROTEIN"/>
    <property type="match status" value="1"/>
</dbReference>
<keyword evidence="2 3" id="KW-0040">ANK repeat</keyword>
<name>A0A7G2CUP8_9TRYP</name>
<gene>
    <name evidence="4" type="ORF">ADEAN_001022100</name>
</gene>
<organism evidence="4 5">
    <name type="scientific">Angomonas deanei</name>
    <dbReference type="NCBI Taxonomy" id="59799"/>
    <lineage>
        <taxon>Eukaryota</taxon>
        <taxon>Discoba</taxon>
        <taxon>Euglenozoa</taxon>
        <taxon>Kinetoplastea</taxon>
        <taxon>Metakinetoplastina</taxon>
        <taxon>Trypanosomatida</taxon>
        <taxon>Trypanosomatidae</taxon>
        <taxon>Strigomonadinae</taxon>
        <taxon>Angomonas</taxon>
    </lineage>
</organism>
<protein>
    <submittedName>
        <fullName evidence="4">Ankyrin repeats (3 copies), putative</fullName>
    </submittedName>
</protein>
<dbReference type="SMART" id="SM00248">
    <property type="entry name" value="ANK"/>
    <property type="match status" value="6"/>
</dbReference>
<reference evidence="4 5" key="1">
    <citation type="submission" date="2020-08" db="EMBL/GenBank/DDBJ databases">
        <authorList>
            <person name="Newling K."/>
            <person name="Davey J."/>
            <person name="Forrester S."/>
        </authorList>
    </citation>
    <scope>NUCLEOTIDE SEQUENCE [LARGE SCALE GENOMIC DNA]</scope>
    <source>
        <strain evidence="5">Crithidia deanei Carvalho (ATCC PRA-265)</strain>
    </source>
</reference>
<feature type="repeat" description="ANK" evidence="3">
    <location>
        <begin position="118"/>
        <end position="150"/>
    </location>
</feature>
<dbReference type="AlphaFoldDB" id="A0A7G2CUP8"/>
<dbReference type="InterPro" id="IPR002110">
    <property type="entry name" value="Ankyrin_rpt"/>
</dbReference>
<dbReference type="EMBL" id="LR877171">
    <property type="protein sequence ID" value="CAD2222674.1"/>
    <property type="molecule type" value="Genomic_DNA"/>
</dbReference>
<dbReference type="PROSITE" id="PS50088">
    <property type="entry name" value="ANK_REPEAT"/>
    <property type="match status" value="1"/>
</dbReference>